<dbReference type="AlphaFoldDB" id="A0A4C1XCX9"/>
<dbReference type="Proteomes" id="UP000299102">
    <property type="component" value="Unassembled WGS sequence"/>
</dbReference>
<protein>
    <recommendedName>
        <fullName evidence="3">Retrovirus-related Pol polyprotein from type-1 retrotransposable element R1</fullName>
    </recommendedName>
</protein>
<dbReference type="OrthoDB" id="411823at2759"/>
<keyword evidence="2" id="KW-1185">Reference proteome</keyword>
<evidence type="ECO:0008006" key="3">
    <source>
        <dbReference type="Google" id="ProtNLM"/>
    </source>
</evidence>
<gene>
    <name evidence="1" type="ORF">EVAR_26716_1</name>
</gene>
<reference evidence="1 2" key="1">
    <citation type="journal article" date="2019" name="Commun. Biol.">
        <title>The bagworm genome reveals a unique fibroin gene that provides high tensile strength.</title>
        <authorList>
            <person name="Kono N."/>
            <person name="Nakamura H."/>
            <person name="Ohtoshi R."/>
            <person name="Tomita M."/>
            <person name="Numata K."/>
            <person name="Arakawa K."/>
        </authorList>
    </citation>
    <scope>NUCLEOTIDE SEQUENCE [LARGE SCALE GENOMIC DNA]</scope>
</reference>
<evidence type="ECO:0000313" key="1">
    <source>
        <dbReference type="EMBL" id="GBP60304.1"/>
    </source>
</evidence>
<comment type="caution">
    <text evidence="1">The sequence shown here is derived from an EMBL/GenBank/DDBJ whole genome shotgun (WGS) entry which is preliminary data.</text>
</comment>
<dbReference type="EMBL" id="BGZK01000785">
    <property type="protein sequence ID" value="GBP60304.1"/>
    <property type="molecule type" value="Genomic_DNA"/>
</dbReference>
<accession>A0A4C1XCX9</accession>
<name>A0A4C1XCX9_EUMVA</name>
<evidence type="ECO:0000313" key="2">
    <source>
        <dbReference type="Proteomes" id="UP000299102"/>
    </source>
</evidence>
<proteinExistence type="predicted"/>
<organism evidence="1 2">
    <name type="scientific">Eumeta variegata</name>
    <name type="common">Bagworm moth</name>
    <name type="synonym">Eumeta japonica</name>
    <dbReference type="NCBI Taxonomy" id="151549"/>
    <lineage>
        <taxon>Eukaryota</taxon>
        <taxon>Metazoa</taxon>
        <taxon>Ecdysozoa</taxon>
        <taxon>Arthropoda</taxon>
        <taxon>Hexapoda</taxon>
        <taxon>Insecta</taxon>
        <taxon>Pterygota</taxon>
        <taxon>Neoptera</taxon>
        <taxon>Endopterygota</taxon>
        <taxon>Lepidoptera</taxon>
        <taxon>Glossata</taxon>
        <taxon>Ditrysia</taxon>
        <taxon>Tineoidea</taxon>
        <taxon>Psychidae</taxon>
        <taxon>Oiketicinae</taxon>
        <taxon>Eumeta</taxon>
    </lineage>
</organism>
<sequence>MTSLMAQTLTGHGGFAQYLHRFKLKDSPYCACDPAEIQDVLHVLTECPMFLWERVALEMEIGVTVGKREFPTIIDDDKIRERFSKFVNPLESIFNSLDENSWWKNRLEGQRGLPVLSVPQPVWKDDKIIGKRRREENEGKNETGRQRGDALRLCSFDDLPLTALSWYIYNLTRSYCAAVYCEKGGGGFQMVNRVCGVRPGNNLIRTTSRSQDFVASRSH</sequence>